<dbReference type="InterPro" id="IPR001304">
    <property type="entry name" value="C-type_lectin-like"/>
</dbReference>
<dbReference type="PANTHER" id="PTHR22803">
    <property type="entry name" value="MANNOSE, PHOSPHOLIPASE, LECTIN RECEPTOR RELATED"/>
    <property type="match status" value="1"/>
</dbReference>
<evidence type="ECO:0000256" key="1">
    <source>
        <dbReference type="SAM" id="SignalP"/>
    </source>
</evidence>
<feature type="domain" description="C-type lectin" evidence="2">
    <location>
        <begin position="39"/>
        <end position="162"/>
    </location>
</feature>
<dbReference type="Gene3D" id="3.10.100.10">
    <property type="entry name" value="Mannose-Binding Protein A, subunit A"/>
    <property type="match status" value="1"/>
</dbReference>
<dbReference type="HOGENOM" id="CLU_049894_10_0_1"/>
<proteinExistence type="predicted"/>
<dbReference type="EMBL" id="CH916373">
    <property type="protein sequence ID" value="EDV94456.1"/>
    <property type="molecule type" value="Genomic_DNA"/>
</dbReference>
<reference evidence="3 4" key="1">
    <citation type="journal article" date="2007" name="Nature">
        <title>Evolution of genes and genomes on the Drosophila phylogeny.</title>
        <authorList>
            <consortium name="Drosophila 12 Genomes Consortium"/>
            <person name="Clark A.G."/>
            <person name="Eisen M.B."/>
            <person name="Smith D.R."/>
            <person name="Bergman C.M."/>
            <person name="Oliver B."/>
            <person name="Markow T.A."/>
            <person name="Kaufman T.C."/>
            <person name="Kellis M."/>
            <person name="Gelbart W."/>
            <person name="Iyer V.N."/>
            <person name="Pollard D.A."/>
            <person name="Sackton T.B."/>
            <person name="Larracuente A.M."/>
            <person name="Singh N.D."/>
            <person name="Abad J.P."/>
            <person name="Abt D.N."/>
            <person name="Adryan B."/>
            <person name="Aguade M."/>
            <person name="Akashi H."/>
            <person name="Anderson W.W."/>
            <person name="Aquadro C.F."/>
            <person name="Ardell D.H."/>
            <person name="Arguello R."/>
            <person name="Artieri C.G."/>
            <person name="Barbash D.A."/>
            <person name="Barker D."/>
            <person name="Barsanti P."/>
            <person name="Batterham P."/>
            <person name="Batzoglou S."/>
            <person name="Begun D."/>
            <person name="Bhutkar A."/>
            <person name="Blanco E."/>
            <person name="Bosak S.A."/>
            <person name="Bradley R.K."/>
            <person name="Brand A.D."/>
            <person name="Brent M.R."/>
            <person name="Brooks A.N."/>
            <person name="Brown R.H."/>
            <person name="Butlin R.K."/>
            <person name="Caggese C."/>
            <person name="Calvi B.R."/>
            <person name="Bernardo de Carvalho A."/>
            <person name="Caspi A."/>
            <person name="Castrezana S."/>
            <person name="Celniker S.E."/>
            <person name="Chang J.L."/>
            <person name="Chapple C."/>
            <person name="Chatterji S."/>
            <person name="Chinwalla A."/>
            <person name="Civetta A."/>
            <person name="Clifton S.W."/>
            <person name="Comeron J.M."/>
            <person name="Costello J.C."/>
            <person name="Coyne J.A."/>
            <person name="Daub J."/>
            <person name="David R.G."/>
            <person name="Delcher A.L."/>
            <person name="Delehaunty K."/>
            <person name="Do C.B."/>
            <person name="Ebling H."/>
            <person name="Edwards K."/>
            <person name="Eickbush T."/>
            <person name="Evans J.D."/>
            <person name="Filipski A."/>
            <person name="Findeiss S."/>
            <person name="Freyhult E."/>
            <person name="Fulton L."/>
            <person name="Fulton R."/>
            <person name="Garcia A.C."/>
            <person name="Gardiner A."/>
            <person name="Garfield D.A."/>
            <person name="Garvin B.E."/>
            <person name="Gibson G."/>
            <person name="Gilbert D."/>
            <person name="Gnerre S."/>
            <person name="Godfrey J."/>
            <person name="Good R."/>
            <person name="Gotea V."/>
            <person name="Gravely B."/>
            <person name="Greenberg A.J."/>
            <person name="Griffiths-Jones S."/>
            <person name="Gross S."/>
            <person name="Guigo R."/>
            <person name="Gustafson E.A."/>
            <person name="Haerty W."/>
            <person name="Hahn M.W."/>
            <person name="Halligan D.L."/>
            <person name="Halpern A.L."/>
            <person name="Halter G.M."/>
            <person name="Han M.V."/>
            <person name="Heger A."/>
            <person name="Hillier L."/>
            <person name="Hinrichs A.S."/>
            <person name="Holmes I."/>
            <person name="Hoskins R.A."/>
            <person name="Hubisz M.J."/>
            <person name="Hultmark D."/>
            <person name="Huntley M.A."/>
            <person name="Jaffe D.B."/>
            <person name="Jagadeeshan S."/>
            <person name="Jeck W.R."/>
            <person name="Johnson J."/>
            <person name="Jones C.D."/>
            <person name="Jordan W.C."/>
            <person name="Karpen G.H."/>
            <person name="Kataoka E."/>
            <person name="Keightley P.D."/>
            <person name="Kheradpour P."/>
            <person name="Kirkness E.F."/>
            <person name="Koerich L.B."/>
            <person name="Kristiansen K."/>
            <person name="Kudrna D."/>
            <person name="Kulathinal R.J."/>
            <person name="Kumar S."/>
            <person name="Kwok R."/>
            <person name="Lander E."/>
            <person name="Langley C.H."/>
            <person name="Lapoint R."/>
            <person name="Lazzaro B.P."/>
            <person name="Lee S.J."/>
            <person name="Levesque L."/>
            <person name="Li R."/>
            <person name="Lin C.F."/>
            <person name="Lin M.F."/>
            <person name="Lindblad-Toh K."/>
            <person name="Llopart A."/>
            <person name="Long M."/>
            <person name="Low L."/>
            <person name="Lozovsky E."/>
            <person name="Lu J."/>
            <person name="Luo M."/>
            <person name="Machado C.A."/>
            <person name="Makalowski W."/>
            <person name="Marzo M."/>
            <person name="Matsuda M."/>
            <person name="Matzkin L."/>
            <person name="McAllister B."/>
            <person name="McBride C.S."/>
            <person name="McKernan B."/>
            <person name="McKernan K."/>
            <person name="Mendez-Lago M."/>
            <person name="Minx P."/>
            <person name="Mollenhauer M.U."/>
            <person name="Montooth K."/>
            <person name="Mount S.M."/>
            <person name="Mu X."/>
            <person name="Myers E."/>
            <person name="Negre B."/>
            <person name="Newfeld S."/>
            <person name="Nielsen R."/>
            <person name="Noor M.A."/>
            <person name="O'Grady P."/>
            <person name="Pachter L."/>
            <person name="Papaceit M."/>
            <person name="Parisi M.J."/>
            <person name="Parisi M."/>
            <person name="Parts L."/>
            <person name="Pedersen J.S."/>
            <person name="Pesole G."/>
            <person name="Phillippy A.M."/>
            <person name="Ponting C.P."/>
            <person name="Pop M."/>
            <person name="Porcelli D."/>
            <person name="Powell J.R."/>
            <person name="Prohaska S."/>
            <person name="Pruitt K."/>
            <person name="Puig M."/>
            <person name="Quesneville H."/>
            <person name="Ram K.R."/>
            <person name="Rand D."/>
            <person name="Rasmussen M.D."/>
            <person name="Reed L.K."/>
            <person name="Reenan R."/>
            <person name="Reily A."/>
            <person name="Remington K.A."/>
            <person name="Rieger T.T."/>
            <person name="Ritchie M.G."/>
            <person name="Robin C."/>
            <person name="Rogers Y.H."/>
            <person name="Rohde C."/>
            <person name="Rozas J."/>
            <person name="Rubenfield M.J."/>
            <person name="Ruiz A."/>
            <person name="Russo S."/>
            <person name="Salzberg S.L."/>
            <person name="Sanchez-Gracia A."/>
            <person name="Saranga D.J."/>
            <person name="Sato H."/>
            <person name="Schaeffer S.W."/>
            <person name="Schatz M.C."/>
            <person name="Schlenke T."/>
            <person name="Schwartz R."/>
            <person name="Segarra C."/>
            <person name="Singh R.S."/>
            <person name="Sirot L."/>
            <person name="Sirota M."/>
            <person name="Sisneros N.B."/>
            <person name="Smith C.D."/>
            <person name="Smith T.F."/>
            <person name="Spieth J."/>
            <person name="Stage D.E."/>
            <person name="Stark A."/>
            <person name="Stephan W."/>
            <person name="Strausberg R.L."/>
            <person name="Strempel S."/>
            <person name="Sturgill D."/>
            <person name="Sutton G."/>
            <person name="Sutton G.G."/>
            <person name="Tao W."/>
            <person name="Teichmann S."/>
            <person name="Tobari Y.N."/>
            <person name="Tomimura Y."/>
            <person name="Tsolas J.M."/>
            <person name="Valente V.L."/>
            <person name="Venter E."/>
            <person name="Venter J.C."/>
            <person name="Vicario S."/>
            <person name="Vieira F.G."/>
            <person name="Vilella A.J."/>
            <person name="Villasante A."/>
            <person name="Walenz B."/>
            <person name="Wang J."/>
            <person name="Wasserman M."/>
            <person name="Watts T."/>
            <person name="Wilson D."/>
            <person name="Wilson R.K."/>
            <person name="Wing R.A."/>
            <person name="Wolfner M.F."/>
            <person name="Wong A."/>
            <person name="Wong G.K."/>
            <person name="Wu C.I."/>
            <person name="Wu G."/>
            <person name="Yamamoto D."/>
            <person name="Yang H.P."/>
            <person name="Yang S.P."/>
            <person name="Yorke J.A."/>
            <person name="Yoshida K."/>
            <person name="Zdobnov E."/>
            <person name="Zhang P."/>
            <person name="Zhang Y."/>
            <person name="Zimin A.V."/>
            <person name="Baldwin J."/>
            <person name="Abdouelleil A."/>
            <person name="Abdulkadir J."/>
            <person name="Abebe A."/>
            <person name="Abera B."/>
            <person name="Abreu J."/>
            <person name="Acer S.C."/>
            <person name="Aftuck L."/>
            <person name="Alexander A."/>
            <person name="An P."/>
            <person name="Anderson E."/>
            <person name="Anderson S."/>
            <person name="Arachi H."/>
            <person name="Azer M."/>
            <person name="Bachantsang P."/>
            <person name="Barry A."/>
            <person name="Bayul T."/>
            <person name="Berlin A."/>
            <person name="Bessette D."/>
            <person name="Bloom T."/>
            <person name="Blye J."/>
            <person name="Boguslavskiy L."/>
            <person name="Bonnet C."/>
            <person name="Boukhgalter B."/>
            <person name="Bourzgui I."/>
            <person name="Brown A."/>
            <person name="Cahill P."/>
            <person name="Channer S."/>
            <person name="Cheshatsang Y."/>
            <person name="Chuda L."/>
            <person name="Citroen M."/>
            <person name="Collymore A."/>
            <person name="Cooke P."/>
            <person name="Costello M."/>
            <person name="D'Aco K."/>
            <person name="Daza R."/>
            <person name="De Haan G."/>
            <person name="DeGray S."/>
            <person name="DeMaso C."/>
            <person name="Dhargay N."/>
            <person name="Dooley K."/>
            <person name="Dooley E."/>
            <person name="Doricent M."/>
            <person name="Dorje P."/>
            <person name="Dorjee K."/>
            <person name="Dupes A."/>
            <person name="Elong R."/>
            <person name="Falk J."/>
            <person name="Farina A."/>
            <person name="Faro S."/>
            <person name="Ferguson D."/>
            <person name="Fisher S."/>
            <person name="Foley C.D."/>
            <person name="Franke A."/>
            <person name="Friedrich D."/>
            <person name="Gadbois L."/>
            <person name="Gearin G."/>
            <person name="Gearin C.R."/>
            <person name="Giannoukos G."/>
            <person name="Goode T."/>
            <person name="Graham J."/>
            <person name="Grandbois E."/>
            <person name="Grewal S."/>
            <person name="Gyaltsen K."/>
            <person name="Hafez N."/>
            <person name="Hagos B."/>
            <person name="Hall J."/>
            <person name="Henson C."/>
            <person name="Hollinger A."/>
            <person name="Honan T."/>
            <person name="Huard M.D."/>
            <person name="Hughes L."/>
            <person name="Hurhula B."/>
            <person name="Husby M.E."/>
            <person name="Kamat A."/>
            <person name="Kanga B."/>
            <person name="Kashin S."/>
            <person name="Khazanovich D."/>
            <person name="Kisner P."/>
            <person name="Lance K."/>
            <person name="Lara M."/>
            <person name="Lee W."/>
            <person name="Lennon N."/>
            <person name="Letendre F."/>
            <person name="LeVine R."/>
            <person name="Lipovsky A."/>
            <person name="Liu X."/>
            <person name="Liu J."/>
            <person name="Liu S."/>
            <person name="Lokyitsang T."/>
            <person name="Lokyitsang Y."/>
            <person name="Lubonja R."/>
            <person name="Lui A."/>
            <person name="MacDonald P."/>
            <person name="Magnisalis V."/>
            <person name="Maru K."/>
            <person name="Matthews C."/>
            <person name="McCusker W."/>
            <person name="McDonough S."/>
            <person name="Mehta T."/>
            <person name="Meldrim J."/>
            <person name="Meneus L."/>
            <person name="Mihai O."/>
            <person name="Mihalev A."/>
            <person name="Mihova T."/>
            <person name="Mittelman R."/>
            <person name="Mlenga V."/>
            <person name="Montmayeur A."/>
            <person name="Mulrain L."/>
            <person name="Navidi A."/>
            <person name="Naylor J."/>
            <person name="Negash T."/>
            <person name="Nguyen T."/>
            <person name="Nguyen N."/>
            <person name="Nicol R."/>
            <person name="Norbu C."/>
            <person name="Norbu N."/>
            <person name="Novod N."/>
            <person name="O'Neill B."/>
            <person name="Osman S."/>
            <person name="Markiewicz E."/>
            <person name="Oyono O.L."/>
            <person name="Patti C."/>
            <person name="Phunkhang P."/>
            <person name="Pierre F."/>
            <person name="Priest M."/>
            <person name="Raghuraman S."/>
            <person name="Rege F."/>
            <person name="Reyes R."/>
            <person name="Rise C."/>
            <person name="Rogov P."/>
            <person name="Ross K."/>
            <person name="Ryan E."/>
            <person name="Settipalli S."/>
            <person name="Shea T."/>
            <person name="Sherpa N."/>
            <person name="Shi L."/>
            <person name="Shih D."/>
            <person name="Sparrow T."/>
            <person name="Spaulding J."/>
            <person name="Stalker J."/>
            <person name="Stange-Thomann N."/>
            <person name="Stavropoulos S."/>
            <person name="Stone C."/>
            <person name="Strader C."/>
            <person name="Tesfaye S."/>
            <person name="Thomson T."/>
            <person name="Thoulutsang Y."/>
            <person name="Thoulutsang D."/>
            <person name="Topham K."/>
            <person name="Topping I."/>
            <person name="Tsamla T."/>
            <person name="Vassiliev H."/>
            <person name="Vo A."/>
            <person name="Wangchuk T."/>
            <person name="Wangdi T."/>
            <person name="Weiand M."/>
            <person name="Wilkinson J."/>
            <person name="Wilson A."/>
            <person name="Yadav S."/>
            <person name="Young G."/>
            <person name="Yu Q."/>
            <person name="Zembek L."/>
            <person name="Zhong D."/>
            <person name="Zimmer A."/>
            <person name="Zwirko Z."/>
            <person name="Jaffe D.B."/>
            <person name="Alvarez P."/>
            <person name="Brockman W."/>
            <person name="Butler J."/>
            <person name="Chin C."/>
            <person name="Gnerre S."/>
            <person name="Grabherr M."/>
            <person name="Kleber M."/>
            <person name="Mauceli E."/>
            <person name="MacCallum I."/>
        </authorList>
    </citation>
    <scope>NUCLEOTIDE SEQUENCE [LARGE SCALE GENOMIC DNA]</scope>
    <source>
        <strain evidence="4">Tucson 15287-2541.00</strain>
    </source>
</reference>
<feature type="signal peptide" evidence="1">
    <location>
        <begin position="1"/>
        <end position="22"/>
    </location>
</feature>
<dbReference type="PhylomeDB" id="B4JRR6"/>
<dbReference type="OMA" id="NQNHTRC"/>
<dbReference type="Proteomes" id="UP000001070">
    <property type="component" value="Unassembled WGS sequence"/>
</dbReference>
<dbReference type="PROSITE" id="PS50041">
    <property type="entry name" value="C_TYPE_LECTIN_2"/>
    <property type="match status" value="1"/>
</dbReference>
<evidence type="ECO:0000259" key="2">
    <source>
        <dbReference type="PROSITE" id="PS50041"/>
    </source>
</evidence>
<keyword evidence="1" id="KW-0732">Signal</keyword>
<dbReference type="FunCoup" id="B4JRR6">
    <property type="interactions" value="2"/>
</dbReference>
<dbReference type="KEGG" id="dgr:6567382"/>
<dbReference type="Pfam" id="PF00059">
    <property type="entry name" value="Lectin_C"/>
    <property type="match status" value="1"/>
</dbReference>
<dbReference type="InterPro" id="IPR016186">
    <property type="entry name" value="C-type_lectin-like/link_sf"/>
</dbReference>
<dbReference type="OrthoDB" id="6340082at2759"/>
<gene>
    <name evidence="3" type="primary">Dgri\GH19636</name>
    <name evidence="3" type="ORF">Dgri_GH19636</name>
</gene>
<name>B4JRR6_DROGR</name>
<dbReference type="AlphaFoldDB" id="B4JRR6"/>
<evidence type="ECO:0000313" key="3">
    <source>
        <dbReference type="EMBL" id="EDV94456.1"/>
    </source>
</evidence>
<dbReference type="CDD" id="cd00037">
    <property type="entry name" value="CLECT"/>
    <property type="match status" value="1"/>
</dbReference>
<dbReference type="eggNOG" id="KOG4297">
    <property type="taxonomic scope" value="Eukaryota"/>
</dbReference>
<protein>
    <submittedName>
        <fullName evidence="3">GH19636</fullName>
    </submittedName>
</protein>
<accession>B4JRR6</accession>
<dbReference type="InterPro" id="IPR050111">
    <property type="entry name" value="C-type_lectin/snaclec_domain"/>
</dbReference>
<keyword evidence="4" id="KW-1185">Reference proteome</keyword>
<organism evidence="4">
    <name type="scientific">Drosophila grimshawi</name>
    <name type="common">Hawaiian fruit fly</name>
    <name type="synonym">Idiomyia grimshawi</name>
    <dbReference type="NCBI Taxonomy" id="7222"/>
    <lineage>
        <taxon>Eukaryota</taxon>
        <taxon>Metazoa</taxon>
        <taxon>Ecdysozoa</taxon>
        <taxon>Arthropoda</taxon>
        <taxon>Hexapoda</taxon>
        <taxon>Insecta</taxon>
        <taxon>Pterygota</taxon>
        <taxon>Neoptera</taxon>
        <taxon>Endopterygota</taxon>
        <taxon>Diptera</taxon>
        <taxon>Brachycera</taxon>
        <taxon>Muscomorpha</taxon>
        <taxon>Ephydroidea</taxon>
        <taxon>Drosophilidae</taxon>
        <taxon>Drosophila</taxon>
        <taxon>Hawaiian Drosophila</taxon>
    </lineage>
</organism>
<dbReference type="InterPro" id="IPR016187">
    <property type="entry name" value="CTDL_fold"/>
</dbReference>
<sequence>MFKSSTVLIAVLLSLLAGSIYCSLSITCQKDEEQVYVKIGHKHYFIWHTKVTWLEAVHLCRRFGGDLVLIESAEELESISNYLIKHGYDHTAWLWTSGNDLVSHRQFKSINNGMPLPYTSWSSGQPDNAGGNEHCVHLWFNNRKSFQMNDWICHEKAQAICQNQNHTRCYESYH</sequence>
<evidence type="ECO:0000313" key="4">
    <source>
        <dbReference type="Proteomes" id="UP000001070"/>
    </source>
</evidence>
<dbReference type="SUPFAM" id="SSF56436">
    <property type="entry name" value="C-type lectin-like"/>
    <property type="match status" value="1"/>
</dbReference>
<feature type="chain" id="PRO_5002812727" evidence="1">
    <location>
        <begin position="23"/>
        <end position="174"/>
    </location>
</feature>
<dbReference type="SMART" id="SM00034">
    <property type="entry name" value="CLECT"/>
    <property type="match status" value="1"/>
</dbReference>
<dbReference type="InParanoid" id="B4JRR6"/>